<dbReference type="AlphaFoldDB" id="A0A7W9EJD7"/>
<reference evidence="2 3" key="1">
    <citation type="submission" date="2020-08" db="EMBL/GenBank/DDBJ databases">
        <title>Genomic Encyclopedia of Type Strains, Phase IV (KMG-IV): sequencing the most valuable type-strain genomes for metagenomic binning, comparative biology and taxonomic classification.</title>
        <authorList>
            <person name="Goeker M."/>
        </authorList>
    </citation>
    <scope>NUCLEOTIDE SEQUENCE [LARGE SCALE GENOMIC DNA]</scope>
    <source>
        <strain evidence="2 3">DSM 27244</strain>
    </source>
</reference>
<evidence type="ECO:0000313" key="3">
    <source>
        <dbReference type="Proteomes" id="UP000557739"/>
    </source>
</evidence>
<comment type="caution">
    <text evidence="2">The sequence shown here is derived from an EMBL/GenBank/DDBJ whole genome shotgun (WGS) entry which is preliminary data.</text>
</comment>
<sequence length="199" mass="21405">MTQIATDRPLATTPQPRRADRPPEPEQRSRFEDALSRRDGRQEGKEPLGEKPTPEPAPLGHGAHQAFDLMQGGSGQRDRGKRDQELAMLDGLRPAPTVAAPAAVEAPAPLQNAPMLSPGHAEFAARLDLPTNPVGGEFQVSMSDTRWLASQAVVARDNAGGLSLDLSSNGDGDAEAQRAELRARLEARGHRVDRIDFAE</sequence>
<dbReference type="Proteomes" id="UP000557739">
    <property type="component" value="Unassembled WGS sequence"/>
</dbReference>
<evidence type="ECO:0000313" key="2">
    <source>
        <dbReference type="EMBL" id="MBB5698955.1"/>
    </source>
</evidence>
<feature type="compositionally biased region" description="Basic and acidic residues" evidence="1">
    <location>
        <begin position="17"/>
        <end position="53"/>
    </location>
</feature>
<feature type="compositionally biased region" description="Basic and acidic residues" evidence="1">
    <location>
        <begin position="76"/>
        <end position="85"/>
    </location>
</feature>
<organism evidence="2 3">
    <name type="scientific">Sphingomonas yantingensis</name>
    <dbReference type="NCBI Taxonomy" id="1241761"/>
    <lineage>
        <taxon>Bacteria</taxon>
        <taxon>Pseudomonadati</taxon>
        <taxon>Pseudomonadota</taxon>
        <taxon>Alphaproteobacteria</taxon>
        <taxon>Sphingomonadales</taxon>
        <taxon>Sphingomonadaceae</taxon>
        <taxon>Sphingomonas</taxon>
    </lineage>
</organism>
<dbReference type="RefSeq" id="WP_184028380.1">
    <property type="nucleotide sequence ID" value="NZ_JACIJJ010000003.1"/>
</dbReference>
<name>A0A7W9EJD7_9SPHN</name>
<keyword evidence="3" id="KW-1185">Reference proteome</keyword>
<gene>
    <name evidence="2" type="ORF">FHR19_002310</name>
</gene>
<accession>A0A7W9EJD7</accession>
<protein>
    <submittedName>
        <fullName evidence="2">Uncharacterized protein</fullName>
    </submittedName>
</protein>
<evidence type="ECO:0000256" key="1">
    <source>
        <dbReference type="SAM" id="MobiDB-lite"/>
    </source>
</evidence>
<feature type="region of interest" description="Disordered" evidence="1">
    <location>
        <begin position="1"/>
        <end position="86"/>
    </location>
</feature>
<proteinExistence type="predicted"/>
<dbReference type="EMBL" id="JACIJJ010000003">
    <property type="protein sequence ID" value="MBB5698955.1"/>
    <property type="molecule type" value="Genomic_DNA"/>
</dbReference>